<dbReference type="GeneID" id="70252838"/>
<evidence type="ECO:0000256" key="1">
    <source>
        <dbReference type="SAM" id="MobiDB-lite"/>
    </source>
</evidence>
<comment type="caution">
    <text evidence="2">The sequence shown here is derived from an EMBL/GenBank/DDBJ whole genome shotgun (WGS) entry which is preliminary data.</text>
</comment>
<feature type="compositionally biased region" description="Polar residues" evidence="1">
    <location>
        <begin position="20"/>
        <end position="29"/>
    </location>
</feature>
<dbReference type="AlphaFoldDB" id="A0AAD4PSU9"/>
<dbReference type="RefSeq" id="XP_046066022.1">
    <property type="nucleotide sequence ID" value="XM_046222552.1"/>
</dbReference>
<dbReference type="EMBL" id="JAJTJA010000015">
    <property type="protein sequence ID" value="KAH8689668.1"/>
    <property type="molecule type" value="Genomic_DNA"/>
</dbReference>
<accession>A0AAD4PSU9</accession>
<name>A0AAD4PSU9_9EURO</name>
<feature type="compositionally biased region" description="Basic and acidic residues" evidence="1">
    <location>
        <begin position="1"/>
        <end position="18"/>
    </location>
</feature>
<dbReference type="Proteomes" id="UP001201262">
    <property type="component" value="Unassembled WGS sequence"/>
</dbReference>
<evidence type="ECO:0000313" key="3">
    <source>
        <dbReference type="Proteomes" id="UP001201262"/>
    </source>
</evidence>
<organism evidence="2 3">
    <name type="scientific">Talaromyces proteolyticus</name>
    <dbReference type="NCBI Taxonomy" id="1131652"/>
    <lineage>
        <taxon>Eukaryota</taxon>
        <taxon>Fungi</taxon>
        <taxon>Dikarya</taxon>
        <taxon>Ascomycota</taxon>
        <taxon>Pezizomycotina</taxon>
        <taxon>Eurotiomycetes</taxon>
        <taxon>Eurotiomycetidae</taxon>
        <taxon>Eurotiales</taxon>
        <taxon>Trichocomaceae</taxon>
        <taxon>Talaromyces</taxon>
        <taxon>Talaromyces sect. Bacilispori</taxon>
    </lineage>
</organism>
<reference evidence="2" key="1">
    <citation type="submission" date="2021-12" db="EMBL/GenBank/DDBJ databases">
        <title>Convergent genome expansion in fungi linked to evolution of root-endophyte symbiosis.</title>
        <authorList>
            <consortium name="DOE Joint Genome Institute"/>
            <person name="Ke Y.-H."/>
            <person name="Bonito G."/>
            <person name="Liao H.-L."/>
            <person name="Looney B."/>
            <person name="Rojas-Flechas A."/>
            <person name="Nash J."/>
            <person name="Hameed K."/>
            <person name="Schadt C."/>
            <person name="Martin F."/>
            <person name="Crous P.W."/>
            <person name="Miettinen O."/>
            <person name="Magnuson J.K."/>
            <person name="Labbe J."/>
            <person name="Jacobson D."/>
            <person name="Doktycz M.J."/>
            <person name="Veneault-Fourrey C."/>
            <person name="Kuo A."/>
            <person name="Mondo S."/>
            <person name="Calhoun S."/>
            <person name="Riley R."/>
            <person name="Ohm R."/>
            <person name="LaButti K."/>
            <person name="Andreopoulos B."/>
            <person name="Pangilinan J."/>
            <person name="Nolan M."/>
            <person name="Tritt A."/>
            <person name="Clum A."/>
            <person name="Lipzen A."/>
            <person name="Daum C."/>
            <person name="Barry K."/>
            <person name="Grigoriev I.V."/>
            <person name="Vilgalys R."/>
        </authorList>
    </citation>
    <scope>NUCLEOTIDE SEQUENCE</scope>
    <source>
        <strain evidence="2">PMI_201</strain>
    </source>
</reference>
<feature type="region of interest" description="Disordered" evidence="1">
    <location>
        <begin position="1"/>
        <end position="29"/>
    </location>
</feature>
<keyword evidence="3" id="KW-1185">Reference proteome</keyword>
<evidence type="ECO:0000313" key="2">
    <source>
        <dbReference type="EMBL" id="KAH8689668.1"/>
    </source>
</evidence>
<sequence>MTEPEKKPPEKKPQEAPSDHSPNTIPQTTDFRGHIFVGQQYFNVSRPLVRASSNLLQSKTTECLDDEEDPSHLVTYLSWTAGNGIPVDQQTKWSELGDLWFFGDRIEARQFQDALILQCIEKRRQEPYPLSEFTINYFFSEAFPPNTKFHTFLIDTYFLTTPFDVPDYDNVVFRLARDARWVSLSELVLQSERDADLPNFIFDYLVVKPSPNDKKGDELEDNDLMGRTHGQVDLKVLKRILRRN</sequence>
<gene>
    <name evidence="2" type="ORF">BGW36DRAFT_74497</name>
</gene>
<protein>
    <submittedName>
        <fullName evidence="2">Uncharacterized protein</fullName>
    </submittedName>
</protein>
<proteinExistence type="predicted"/>